<proteinExistence type="inferred from homology"/>
<dbReference type="Pfam" id="PF13181">
    <property type="entry name" value="TPR_8"/>
    <property type="match status" value="1"/>
</dbReference>
<dbReference type="GO" id="GO:0005680">
    <property type="term" value="C:anaphase-promoting complex"/>
    <property type="evidence" value="ECO:0007669"/>
    <property type="project" value="TreeGrafter"/>
</dbReference>
<organism evidence="4 5">
    <name type="scientific">Tortispora caseinolytica NRRL Y-17796</name>
    <dbReference type="NCBI Taxonomy" id="767744"/>
    <lineage>
        <taxon>Eukaryota</taxon>
        <taxon>Fungi</taxon>
        <taxon>Dikarya</taxon>
        <taxon>Ascomycota</taxon>
        <taxon>Saccharomycotina</taxon>
        <taxon>Trigonopsidomycetes</taxon>
        <taxon>Trigonopsidales</taxon>
        <taxon>Trigonopsidaceae</taxon>
        <taxon>Tortispora</taxon>
    </lineage>
</organism>
<dbReference type="InterPro" id="IPR019734">
    <property type="entry name" value="TPR_rpt"/>
</dbReference>
<dbReference type="Gene3D" id="1.25.40.10">
    <property type="entry name" value="Tetratricopeptide repeat domain"/>
    <property type="match status" value="3"/>
</dbReference>
<dbReference type="GO" id="GO:0051301">
    <property type="term" value="P:cell division"/>
    <property type="evidence" value="ECO:0007669"/>
    <property type="project" value="TreeGrafter"/>
</dbReference>
<dbReference type="PANTHER" id="PTHR12558:SF13">
    <property type="entry name" value="CELL DIVISION CYCLE PROTEIN 27 HOMOLOG"/>
    <property type="match status" value="1"/>
</dbReference>
<reference evidence="5" key="1">
    <citation type="submission" date="2016-02" db="EMBL/GenBank/DDBJ databases">
        <title>Comparative genomics of biotechnologically important yeasts.</title>
        <authorList>
            <consortium name="DOE Joint Genome Institute"/>
            <person name="Riley R."/>
            <person name="Haridas S."/>
            <person name="Wolfe K.H."/>
            <person name="Lopes M.R."/>
            <person name="Hittinger C.T."/>
            <person name="Goker M."/>
            <person name="Salamov A."/>
            <person name="Wisecaver J."/>
            <person name="Long T.M."/>
            <person name="Aerts A.L."/>
            <person name="Barry K."/>
            <person name="Choi C."/>
            <person name="Clum A."/>
            <person name="Coughlan A.Y."/>
            <person name="Deshpande S."/>
            <person name="Douglass A.P."/>
            <person name="Hanson S.J."/>
            <person name="Klenk H.-P."/>
            <person name="Labutti K."/>
            <person name="Lapidus A."/>
            <person name="Lindquist E."/>
            <person name="Lipzen A."/>
            <person name="Meier-Kolthoff J.P."/>
            <person name="Ohm R.A."/>
            <person name="Otillar R.P."/>
            <person name="Pangilinan J."/>
            <person name="Peng Y."/>
            <person name="Rokas A."/>
            <person name="Rosa C.A."/>
            <person name="Scheuner C."/>
            <person name="Sibirny A.A."/>
            <person name="Slot J.C."/>
            <person name="Stielow J.B."/>
            <person name="Sun H."/>
            <person name="Kurtzman C.P."/>
            <person name="Blackwell M."/>
            <person name="Jeffries T.W."/>
            <person name="Grigoriev I.V."/>
        </authorList>
    </citation>
    <scope>NUCLEOTIDE SEQUENCE [LARGE SCALE GENOMIC DNA]</scope>
    <source>
        <strain evidence="5">NRRL Y-17796</strain>
    </source>
</reference>
<sequence>MLASCAADAFAIDPFNWDALNLLAFVGATINLDLIPGFRTKNKFLYVLAKIVLLLARYDLSEASKAVEALNDLAMRTPTFMCLVGRLKFELVDYKGSYRAFRIARELDTTRAKDMDYFSTLLWHLKKHAELSFLAHDLIDMDRSAPEGWVALGNALSLENDEEGSRLGFQRAAGLAPRYAYAYTLLGHEYVSAEDYESALKYFRLALRYDARHYNAWYGIGMVFLKQGRPHEGYENLQIAANINPCNAVLECCVGMAQEKLNQEALALAHYSKAVRLQPKSTLARYKKSRALVSIGKYNAALEDLKVLQHLATEEANVHFLLGTVYQNLKDYAAARKEFTYALGLDPKGAHLIKEALESMATS</sequence>
<dbReference type="SMART" id="SM00028">
    <property type="entry name" value="TPR"/>
    <property type="match status" value="5"/>
</dbReference>
<dbReference type="PROSITE" id="PS50005">
    <property type="entry name" value="TPR"/>
    <property type="match status" value="3"/>
</dbReference>
<feature type="repeat" description="TPR" evidence="3">
    <location>
        <begin position="214"/>
        <end position="247"/>
    </location>
</feature>
<dbReference type="GO" id="GO:0005737">
    <property type="term" value="C:cytoplasm"/>
    <property type="evidence" value="ECO:0007669"/>
    <property type="project" value="TreeGrafter"/>
</dbReference>
<dbReference type="GO" id="GO:0031145">
    <property type="term" value="P:anaphase-promoting complex-dependent catabolic process"/>
    <property type="evidence" value="ECO:0007669"/>
    <property type="project" value="TreeGrafter"/>
</dbReference>
<feature type="repeat" description="TPR" evidence="3">
    <location>
        <begin position="316"/>
        <end position="349"/>
    </location>
</feature>
<dbReference type="PANTHER" id="PTHR12558">
    <property type="entry name" value="CELL DIVISION CYCLE 16,23,27"/>
    <property type="match status" value="1"/>
</dbReference>
<evidence type="ECO:0000313" key="4">
    <source>
        <dbReference type="EMBL" id="ODV89370.1"/>
    </source>
</evidence>
<evidence type="ECO:0000256" key="3">
    <source>
        <dbReference type="PROSITE-ProRule" id="PRU00339"/>
    </source>
</evidence>
<evidence type="ECO:0000256" key="2">
    <source>
        <dbReference type="ARBA" id="ARBA00038210"/>
    </source>
</evidence>
<dbReference type="Proteomes" id="UP000095023">
    <property type="component" value="Unassembled WGS sequence"/>
</dbReference>
<name>A0A1E4TC80_9ASCO</name>
<dbReference type="OrthoDB" id="329563at2759"/>
<dbReference type="EMBL" id="KV453843">
    <property type="protein sequence ID" value="ODV89370.1"/>
    <property type="molecule type" value="Genomic_DNA"/>
</dbReference>
<accession>A0A1E4TC80</accession>
<protein>
    <submittedName>
        <fullName evidence="4">Uncharacterized protein</fullName>
    </submittedName>
</protein>
<keyword evidence="1 3" id="KW-0802">TPR repeat</keyword>
<dbReference type="GO" id="GO:0016567">
    <property type="term" value="P:protein ubiquitination"/>
    <property type="evidence" value="ECO:0007669"/>
    <property type="project" value="TreeGrafter"/>
</dbReference>
<dbReference type="InterPro" id="IPR011990">
    <property type="entry name" value="TPR-like_helical_dom_sf"/>
</dbReference>
<dbReference type="SUPFAM" id="SSF48452">
    <property type="entry name" value="TPR-like"/>
    <property type="match status" value="1"/>
</dbReference>
<dbReference type="GO" id="GO:0007091">
    <property type="term" value="P:metaphase/anaphase transition of mitotic cell cycle"/>
    <property type="evidence" value="ECO:0007669"/>
    <property type="project" value="TreeGrafter"/>
</dbReference>
<gene>
    <name evidence="4" type="ORF">CANCADRAFT_29491</name>
</gene>
<comment type="similarity">
    <text evidence="2">Belongs to the APC3/CDC27 family.</text>
</comment>
<dbReference type="AlphaFoldDB" id="A0A1E4TC80"/>
<dbReference type="Pfam" id="PF13432">
    <property type="entry name" value="TPR_16"/>
    <property type="match status" value="1"/>
</dbReference>
<keyword evidence="5" id="KW-1185">Reference proteome</keyword>
<feature type="repeat" description="TPR" evidence="3">
    <location>
        <begin position="180"/>
        <end position="213"/>
    </location>
</feature>
<evidence type="ECO:0000256" key="1">
    <source>
        <dbReference type="ARBA" id="ARBA00022803"/>
    </source>
</evidence>
<evidence type="ECO:0000313" key="5">
    <source>
        <dbReference type="Proteomes" id="UP000095023"/>
    </source>
</evidence>